<dbReference type="InterPro" id="IPR001881">
    <property type="entry name" value="EGF-like_Ca-bd_dom"/>
</dbReference>
<evidence type="ECO:0000256" key="7">
    <source>
        <dbReference type="ARBA" id="ARBA00022782"/>
    </source>
</evidence>
<keyword evidence="11" id="KW-0325">Glycoprotein</keyword>
<keyword evidence="4 13" id="KW-0812">Transmembrane</keyword>
<evidence type="ECO:0000256" key="9">
    <source>
        <dbReference type="ARBA" id="ARBA00023136"/>
    </source>
</evidence>
<keyword evidence="6" id="KW-0677">Repeat</keyword>
<dbReference type="Proteomes" id="UP001175271">
    <property type="component" value="Unassembled WGS sequence"/>
</dbReference>
<keyword evidence="3 12" id="KW-0245">EGF-like domain</keyword>
<keyword evidence="10 12" id="KW-1015">Disulfide bond</keyword>
<evidence type="ECO:0000256" key="2">
    <source>
        <dbReference type="ARBA" id="ARBA00022473"/>
    </source>
</evidence>
<dbReference type="Gene3D" id="2.10.25.10">
    <property type="entry name" value="Laminin"/>
    <property type="match status" value="5"/>
</dbReference>
<keyword evidence="7" id="KW-0221">Differentiation</keyword>
<name>A0AA39LUB9_9BILA</name>
<dbReference type="Gene3D" id="2.60.40.3510">
    <property type="match status" value="1"/>
</dbReference>
<feature type="domain" description="EGF-like" evidence="15">
    <location>
        <begin position="233"/>
        <end position="271"/>
    </location>
</feature>
<comment type="caution">
    <text evidence="16">The sequence shown here is derived from an EMBL/GenBank/DDBJ whole genome shotgun (WGS) entry which is preliminary data.</text>
</comment>
<evidence type="ECO:0000256" key="8">
    <source>
        <dbReference type="ARBA" id="ARBA00022989"/>
    </source>
</evidence>
<dbReference type="PANTHER" id="PTHR24049:SF22">
    <property type="entry name" value="DROSOPHILA CRUMBS HOMOLOG"/>
    <property type="match status" value="1"/>
</dbReference>
<evidence type="ECO:0000256" key="6">
    <source>
        <dbReference type="ARBA" id="ARBA00022737"/>
    </source>
</evidence>
<evidence type="ECO:0000256" key="13">
    <source>
        <dbReference type="SAM" id="Phobius"/>
    </source>
</evidence>
<dbReference type="Pfam" id="PF01414">
    <property type="entry name" value="DSL"/>
    <property type="match status" value="1"/>
</dbReference>
<dbReference type="InterPro" id="IPR000742">
    <property type="entry name" value="EGF"/>
</dbReference>
<dbReference type="GO" id="GO:0007219">
    <property type="term" value="P:Notch signaling pathway"/>
    <property type="evidence" value="ECO:0007669"/>
    <property type="project" value="InterPro"/>
</dbReference>
<dbReference type="Pfam" id="PF21700">
    <property type="entry name" value="EGF_DL_JAG"/>
    <property type="match status" value="1"/>
</dbReference>
<dbReference type="InterPro" id="IPR001774">
    <property type="entry name" value="DSL"/>
</dbReference>
<dbReference type="Pfam" id="PF07657">
    <property type="entry name" value="MNNL"/>
    <property type="match status" value="1"/>
</dbReference>
<feature type="disulfide bond" evidence="12">
    <location>
        <begin position="302"/>
        <end position="311"/>
    </location>
</feature>
<dbReference type="Pfam" id="PF12661">
    <property type="entry name" value="hEGF"/>
    <property type="match status" value="2"/>
</dbReference>
<keyword evidence="5 14" id="KW-0732">Signal</keyword>
<dbReference type="SMART" id="SM00179">
    <property type="entry name" value="EGF_CA"/>
    <property type="match status" value="2"/>
</dbReference>
<feature type="disulfide bond" evidence="12">
    <location>
        <begin position="261"/>
        <end position="270"/>
    </location>
</feature>
<keyword evidence="9 13" id="KW-0472">Membrane</keyword>
<evidence type="ECO:0000256" key="12">
    <source>
        <dbReference type="PROSITE-ProRule" id="PRU00076"/>
    </source>
</evidence>
<evidence type="ECO:0000256" key="1">
    <source>
        <dbReference type="ARBA" id="ARBA00004479"/>
    </source>
</evidence>
<dbReference type="PROSITE" id="PS01186">
    <property type="entry name" value="EGF_2"/>
    <property type="match status" value="3"/>
</dbReference>
<sequence>MGALLLTLSLLLAALPQTSALGRFEMRLRDASFPNSTVTLKLCLKQFETSLRVDGRCGIGSAEVDLRNVSEIQMPFAFEWKEDYSLIVQILQHERVVDQLAKSDKLRPGTEWRYASTENGTARFEYRILCEESYYGSDCMRRCFPTKNTVCSSDGIPKCAEGWGGKLCREPICEGGCGHGRCIRPGTCLCSSGYEGQRCDQCIPMRGCVHGTCSSPFGCDCEPGWGGTNCNTSTSICTRLRPCLNGGICRPSTERPFMCQCPPGFTGDTCATPLSACAGEGNPCANEGECQPIGTFDFVCRCPEGWSGRFCDRPSARECRNGGFYVEGVGCRCPADFEGANCEIAKKRCADGFEGVNCRQAKKENLCGAENVCRNGGWCESDATSFKCHCPRCFSGPDCSLRDPGCDDSQQLLLITVILGVVVVLVLVLLGLIVFLIRRRHSDPEIREAPLAKKEPKIYSLSSEYASRYGADPCEAVLAPNSRLREAAEKALREDPHYAEIDALSSV</sequence>
<dbReference type="InterPro" id="IPR013032">
    <property type="entry name" value="EGF-like_CS"/>
</dbReference>
<evidence type="ECO:0000256" key="14">
    <source>
        <dbReference type="SAM" id="SignalP"/>
    </source>
</evidence>
<feature type="disulfide bond" evidence="12">
    <location>
        <begin position="390"/>
        <end position="399"/>
    </location>
</feature>
<dbReference type="SMART" id="SM00181">
    <property type="entry name" value="EGF"/>
    <property type="match status" value="6"/>
</dbReference>
<evidence type="ECO:0000256" key="10">
    <source>
        <dbReference type="ARBA" id="ARBA00023157"/>
    </source>
</evidence>
<evidence type="ECO:0000256" key="3">
    <source>
        <dbReference type="ARBA" id="ARBA00022536"/>
    </source>
</evidence>
<dbReference type="GO" id="GO:0005509">
    <property type="term" value="F:calcium ion binding"/>
    <property type="evidence" value="ECO:0007669"/>
    <property type="project" value="InterPro"/>
</dbReference>
<feature type="chain" id="PRO_5041213801" description="EGF-like domain-containing protein" evidence="14">
    <location>
        <begin position="21"/>
        <end position="507"/>
    </location>
</feature>
<dbReference type="CDD" id="cd00054">
    <property type="entry name" value="EGF_CA"/>
    <property type="match status" value="2"/>
</dbReference>
<evidence type="ECO:0000256" key="4">
    <source>
        <dbReference type="ARBA" id="ARBA00022692"/>
    </source>
</evidence>
<feature type="domain" description="EGF-like" evidence="15">
    <location>
        <begin position="273"/>
        <end position="312"/>
    </location>
</feature>
<accession>A0AA39LUB9</accession>
<dbReference type="SUPFAM" id="SSF57196">
    <property type="entry name" value="EGF/Laminin"/>
    <property type="match status" value="2"/>
</dbReference>
<dbReference type="PANTHER" id="PTHR24049">
    <property type="entry name" value="CRUMBS FAMILY MEMBER"/>
    <property type="match status" value="1"/>
</dbReference>
<dbReference type="InterPro" id="IPR011651">
    <property type="entry name" value="Notch_ligand_N"/>
</dbReference>
<evidence type="ECO:0000313" key="17">
    <source>
        <dbReference type="Proteomes" id="UP001175271"/>
    </source>
</evidence>
<dbReference type="SMART" id="SM00051">
    <property type="entry name" value="DSL"/>
    <property type="match status" value="1"/>
</dbReference>
<organism evidence="16 17">
    <name type="scientific">Steinernema hermaphroditum</name>
    <dbReference type="NCBI Taxonomy" id="289476"/>
    <lineage>
        <taxon>Eukaryota</taxon>
        <taxon>Metazoa</taxon>
        <taxon>Ecdysozoa</taxon>
        <taxon>Nematoda</taxon>
        <taxon>Chromadorea</taxon>
        <taxon>Rhabditida</taxon>
        <taxon>Tylenchina</taxon>
        <taxon>Panagrolaimomorpha</taxon>
        <taxon>Strongyloidoidea</taxon>
        <taxon>Steinernematidae</taxon>
        <taxon>Steinernema</taxon>
    </lineage>
</organism>
<gene>
    <name evidence="16" type="ORF">QR680_005142</name>
</gene>
<feature type="transmembrane region" description="Helical" evidence="13">
    <location>
        <begin position="412"/>
        <end position="437"/>
    </location>
</feature>
<evidence type="ECO:0000259" key="15">
    <source>
        <dbReference type="PROSITE" id="PS50026"/>
    </source>
</evidence>
<evidence type="ECO:0000313" key="16">
    <source>
        <dbReference type="EMBL" id="KAK0410461.1"/>
    </source>
</evidence>
<dbReference type="GO" id="GO:0030154">
    <property type="term" value="P:cell differentiation"/>
    <property type="evidence" value="ECO:0007669"/>
    <property type="project" value="UniProtKB-KW"/>
</dbReference>
<protein>
    <recommendedName>
        <fullName evidence="15">EGF-like domain-containing protein</fullName>
    </recommendedName>
</protein>
<dbReference type="PROSITE" id="PS00022">
    <property type="entry name" value="EGF_1"/>
    <property type="match status" value="6"/>
</dbReference>
<dbReference type="Pfam" id="PF00008">
    <property type="entry name" value="EGF"/>
    <property type="match status" value="1"/>
</dbReference>
<keyword evidence="2" id="KW-0217">Developmental protein</keyword>
<comment type="caution">
    <text evidence="12">Lacks conserved residue(s) required for the propagation of feature annotation.</text>
</comment>
<dbReference type="EMBL" id="JAUCMV010000003">
    <property type="protein sequence ID" value="KAK0410461.1"/>
    <property type="molecule type" value="Genomic_DNA"/>
</dbReference>
<keyword evidence="8 13" id="KW-1133">Transmembrane helix</keyword>
<dbReference type="AlphaFoldDB" id="A0AA39LUB9"/>
<feature type="signal peptide" evidence="14">
    <location>
        <begin position="1"/>
        <end position="20"/>
    </location>
</feature>
<dbReference type="InterPro" id="IPR051022">
    <property type="entry name" value="Notch_Cell-Fate_Det"/>
</dbReference>
<feature type="domain" description="EGF-like" evidence="15">
    <location>
        <begin position="363"/>
        <end position="400"/>
    </location>
</feature>
<dbReference type="PROSITE" id="PS50026">
    <property type="entry name" value="EGF_3"/>
    <property type="match status" value="3"/>
</dbReference>
<evidence type="ECO:0000256" key="11">
    <source>
        <dbReference type="ARBA" id="ARBA00023180"/>
    </source>
</evidence>
<proteinExistence type="predicted"/>
<reference evidence="16" key="1">
    <citation type="submission" date="2023-06" db="EMBL/GenBank/DDBJ databases">
        <title>Genomic analysis of the entomopathogenic nematode Steinernema hermaphroditum.</title>
        <authorList>
            <person name="Schwarz E.M."/>
            <person name="Heppert J.K."/>
            <person name="Baniya A."/>
            <person name="Schwartz H.T."/>
            <person name="Tan C.-H."/>
            <person name="Antoshechkin I."/>
            <person name="Sternberg P.W."/>
            <person name="Goodrich-Blair H."/>
            <person name="Dillman A.R."/>
        </authorList>
    </citation>
    <scope>NUCLEOTIDE SEQUENCE</scope>
    <source>
        <strain evidence="16">PS9179</strain>
        <tissue evidence="16">Whole animal</tissue>
    </source>
</reference>
<evidence type="ECO:0000256" key="5">
    <source>
        <dbReference type="ARBA" id="ARBA00022729"/>
    </source>
</evidence>
<keyword evidence="17" id="KW-1185">Reference proteome</keyword>
<comment type="subcellular location">
    <subcellularLocation>
        <location evidence="1">Membrane</location>
        <topology evidence="1">Single-pass type I membrane protein</topology>
    </subcellularLocation>
</comment>
<dbReference type="GO" id="GO:0016020">
    <property type="term" value="C:membrane"/>
    <property type="evidence" value="ECO:0007669"/>
    <property type="project" value="UniProtKB-SubCell"/>
</dbReference>